<keyword evidence="2" id="KW-1185">Reference proteome</keyword>
<dbReference type="OrthoDB" id="3043234at2759"/>
<accession>A0A8H7DH74</accession>
<comment type="caution">
    <text evidence="1">The sequence shown here is derived from an EMBL/GenBank/DDBJ whole genome shotgun (WGS) entry which is preliminary data.</text>
</comment>
<organism evidence="1 2">
    <name type="scientific">Mycena venus</name>
    <dbReference type="NCBI Taxonomy" id="2733690"/>
    <lineage>
        <taxon>Eukaryota</taxon>
        <taxon>Fungi</taxon>
        <taxon>Dikarya</taxon>
        <taxon>Basidiomycota</taxon>
        <taxon>Agaricomycotina</taxon>
        <taxon>Agaricomycetes</taxon>
        <taxon>Agaricomycetidae</taxon>
        <taxon>Agaricales</taxon>
        <taxon>Marasmiineae</taxon>
        <taxon>Mycenaceae</taxon>
        <taxon>Mycena</taxon>
    </lineage>
</organism>
<evidence type="ECO:0000313" key="1">
    <source>
        <dbReference type="EMBL" id="KAF7372118.1"/>
    </source>
</evidence>
<gene>
    <name evidence="1" type="ORF">MVEN_00070600</name>
</gene>
<name>A0A8H7DH74_9AGAR</name>
<dbReference type="EMBL" id="JACAZI010000001">
    <property type="protein sequence ID" value="KAF7372118.1"/>
    <property type="molecule type" value="Genomic_DNA"/>
</dbReference>
<dbReference type="Proteomes" id="UP000620124">
    <property type="component" value="Unassembled WGS sequence"/>
</dbReference>
<proteinExistence type="predicted"/>
<dbReference type="AlphaFoldDB" id="A0A8H7DH74"/>
<protein>
    <submittedName>
        <fullName evidence="1">Uncharacterized protein</fullName>
    </submittedName>
</protein>
<evidence type="ECO:0000313" key="2">
    <source>
        <dbReference type="Proteomes" id="UP000620124"/>
    </source>
</evidence>
<sequence>MSRRTVARAVNEGGKYGELQLRREIMDAPGFIESSDGTTHRGLTVESRHITLLMPSYDLDVDDSDRSTWTSQTRFIEVAPALDHTAQRQFEGTLKAAGRIADTYSRTPLATQNNRTMDTDDYHRKKMGENKDHAADGKKGFGLSAAHKKDIDESTGFDRLFSSEGWAKTSFSHSVPTPEAQQNKCTHIFGGCCCHKDLNVVKYGYHAVQNIYDKHDIPPPVLLANKSNAATIDLGANDPDSAADKAAIFVQERKRELYGLEEPTKFPDVSNTRYGCYTYAAAEVVCFHGIIQELVEQIIDAKTKSGTELVALALYGVSVSWPYMTMVRGPKEAPVNLLDLTDLHRKLPVFCSHLASNPHIILDPTTSLELLTINGRPFMNNFLFAMVDQLRPRLPHLFLVISTMFSGCETGWIQFTPEFHVGGTFDRLTPLQRSLLLLIPATNDRNEGMLGSYWQHMKHHPNSTAQSFSNQIRWERNDTQAFIRKFCDDAILKFVMREIRKDGASGQRAMFR</sequence>
<reference evidence="1" key="1">
    <citation type="submission" date="2020-05" db="EMBL/GenBank/DDBJ databases">
        <title>Mycena genomes resolve the evolution of fungal bioluminescence.</title>
        <authorList>
            <person name="Tsai I.J."/>
        </authorList>
    </citation>
    <scope>NUCLEOTIDE SEQUENCE</scope>
    <source>
        <strain evidence="1">CCC161011</strain>
    </source>
</reference>